<dbReference type="Gene3D" id="1.20.1070.10">
    <property type="entry name" value="Rhodopsin 7-helix transmembrane proteins"/>
    <property type="match status" value="1"/>
</dbReference>
<keyword evidence="12" id="KW-1185">Reference proteome</keyword>
<evidence type="ECO:0000256" key="7">
    <source>
        <dbReference type="ARBA" id="ARBA00023170"/>
    </source>
</evidence>
<evidence type="ECO:0000256" key="9">
    <source>
        <dbReference type="SAM" id="Phobius"/>
    </source>
</evidence>
<dbReference type="GeneID" id="114575522"/>
<evidence type="ECO:0000256" key="6">
    <source>
        <dbReference type="ARBA" id="ARBA00023136"/>
    </source>
</evidence>
<keyword evidence="8" id="KW-0807">Transducer</keyword>
<proteinExistence type="predicted"/>
<feature type="transmembrane region" description="Helical" evidence="9">
    <location>
        <begin position="199"/>
        <end position="216"/>
    </location>
</feature>
<evidence type="ECO:0000256" key="5">
    <source>
        <dbReference type="ARBA" id="ARBA00023040"/>
    </source>
</evidence>
<feature type="transmembrane region" description="Helical" evidence="9">
    <location>
        <begin position="31"/>
        <end position="56"/>
    </location>
</feature>
<dbReference type="KEGG" id="epa:114575522"/>
<dbReference type="InterPro" id="IPR000276">
    <property type="entry name" value="GPCR_Rhodpsn"/>
</dbReference>
<comment type="subcellular location">
    <subcellularLocation>
        <location evidence="1">Cell membrane</location>
        <topology evidence="1">Multi-pass membrane protein</topology>
    </subcellularLocation>
</comment>
<dbReference type="EnsemblMetazoa" id="XM_028660531.1">
    <property type="protein sequence ID" value="XP_028516332.1"/>
    <property type="gene ID" value="LOC114575522"/>
</dbReference>
<sequence length="287" mass="33043">MVLCIPPTVLLNVLVLIGIYKTPSLHTPNNVLLWGLALTDLGVGVLAMPLFTVKYVAFYTKNHGLWCESLALLTKVLQPPFCGISIATLTLISIDRVIALKFHLRYASMVTTHHFTAALVIVWIMAFTICLTYLINVNIIHWSTVFIFGVCLIICSSNNTFILRTLHRHRVDIQRQHDQVQINVHSAEMAQRRKSSRNMLWVYLMFIVCYVPFLAMRTARNYNGTNTDMLHAVYEISYALTFLNSLINPVFYCIRMRRLRKAMLSWIPITQSQFCWVCNRVKMEPNT</sequence>
<evidence type="ECO:0000256" key="3">
    <source>
        <dbReference type="ARBA" id="ARBA00022692"/>
    </source>
</evidence>
<name>A0A913YP99_EXADI</name>
<feature type="transmembrane region" description="Helical" evidence="9">
    <location>
        <begin position="141"/>
        <end position="163"/>
    </location>
</feature>
<organism evidence="11 12">
    <name type="scientific">Exaiptasia diaphana</name>
    <name type="common">Tropical sea anemone</name>
    <name type="synonym">Aiptasia pulchella</name>
    <dbReference type="NCBI Taxonomy" id="2652724"/>
    <lineage>
        <taxon>Eukaryota</taxon>
        <taxon>Metazoa</taxon>
        <taxon>Cnidaria</taxon>
        <taxon>Anthozoa</taxon>
        <taxon>Hexacorallia</taxon>
        <taxon>Actiniaria</taxon>
        <taxon>Aiptasiidae</taxon>
        <taxon>Exaiptasia</taxon>
    </lineage>
</organism>
<dbReference type="Pfam" id="PF00001">
    <property type="entry name" value="7tm_1"/>
    <property type="match status" value="2"/>
</dbReference>
<keyword evidence="2" id="KW-1003">Cell membrane</keyword>
<evidence type="ECO:0000256" key="2">
    <source>
        <dbReference type="ARBA" id="ARBA00022475"/>
    </source>
</evidence>
<evidence type="ECO:0000256" key="1">
    <source>
        <dbReference type="ARBA" id="ARBA00004651"/>
    </source>
</evidence>
<keyword evidence="3 9" id="KW-0812">Transmembrane</keyword>
<evidence type="ECO:0000259" key="10">
    <source>
        <dbReference type="PROSITE" id="PS50262"/>
    </source>
</evidence>
<protein>
    <recommendedName>
        <fullName evidence="10">G-protein coupled receptors family 1 profile domain-containing protein</fullName>
    </recommendedName>
</protein>
<dbReference type="AlphaFoldDB" id="A0A913YP99"/>
<dbReference type="PANTHER" id="PTHR24249">
    <property type="entry name" value="HISTAMINE RECEPTOR-RELATED G-PROTEIN COUPLED RECEPTOR"/>
    <property type="match status" value="1"/>
</dbReference>
<dbReference type="RefSeq" id="XP_028516332.1">
    <property type="nucleotide sequence ID" value="XM_028660531.1"/>
</dbReference>
<feature type="transmembrane region" description="Helical" evidence="9">
    <location>
        <begin position="236"/>
        <end position="254"/>
    </location>
</feature>
<keyword evidence="4 9" id="KW-1133">Transmembrane helix</keyword>
<keyword evidence="7" id="KW-0675">Receptor</keyword>
<accession>A0A913YP99</accession>
<dbReference type="GO" id="GO:0005886">
    <property type="term" value="C:plasma membrane"/>
    <property type="evidence" value="ECO:0007669"/>
    <property type="project" value="UniProtKB-SubCell"/>
</dbReference>
<feature type="domain" description="G-protein coupled receptors family 1 profile" evidence="10">
    <location>
        <begin position="11"/>
        <end position="252"/>
    </location>
</feature>
<dbReference type="SUPFAM" id="SSF81321">
    <property type="entry name" value="Family A G protein-coupled receptor-like"/>
    <property type="match status" value="1"/>
</dbReference>
<dbReference type="PANTHER" id="PTHR24249:SF372">
    <property type="entry name" value="G-PROTEIN COUPLED RECEPTORS FAMILY 1 PROFILE DOMAIN-CONTAINING PROTEIN"/>
    <property type="match status" value="1"/>
</dbReference>
<feature type="transmembrane region" description="Helical" evidence="9">
    <location>
        <begin position="115"/>
        <end position="135"/>
    </location>
</feature>
<dbReference type="PRINTS" id="PR00237">
    <property type="entry name" value="GPCRRHODOPSN"/>
</dbReference>
<dbReference type="Proteomes" id="UP000887567">
    <property type="component" value="Unplaced"/>
</dbReference>
<dbReference type="CDD" id="cd00637">
    <property type="entry name" value="7tm_classA_rhodopsin-like"/>
    <property type="match status" value="1"/>
</dbReference>
<dbReference type="OrthoDB" id="5984145at2759"/>
<dbReference type="GO" id="GO:0004930">
    <property type="term" value="F:G protein-coupled receptor activity"/>
    <property type="evidence" value="ECO:0007669"/>
    <property type="project" value="UniProtKB-KW"/>
</dbReference>
<reference evidence="11" key="1">
    <citation type="submission" date="2022-11" db="UniProtKB">
        <authorList>
            <consortium name="EnsemblMetazoa"/>
        </authorList>
    </citation>
    <scope>IDENTIFICATION</scope>
</reference>
<evidence type="ECO:0000313" key="12">
    <source>
        <dbReference type="Proteomes" id="UP000887567"/>
    </source>
</evidence>
<dbReference type="InterPro" id="IPR050569">
    <property type="entry name" value="TAAR"/>
</dbReference>
<evidence type="ECO:0000313" key="11">
    <source>
        <dbReference type="EnsemblMetazoa" id="XP_028516332.1"/>
    </source>
</evidence>
<dbReference type="OMA" id="IMAFTIC"/>
<dbReference type="InterPro" id="IPR017452">
    <property type="entry name" value="GPCR_Rhodpsn_7TM"/>
</dbReference>
<evidence type="ECO:0000256" key="4">
    <source>
        <dbReference type="ARBA" id="ARBA00022989"/>
    </source>
</evidence>
<keyword evidence="5" id="KW-0297">G-protein coupled receptor</keyword>
<dbReference type="PROSITE" id="PS50262">
    <property type="entry name" value="G_PROTEIN_RECEP_F1_2"/>
    <property type="match status" value="1"/>
</dbReference>
<keyword evidence="6 9" id="KW-0472">Membrane</keyword>
<evidence type="ECO:0000256" key="8">
    <source>
        <dbReference type="ARBA" id="ARBA00023224"/>
    </source>
</evidence>